<dbReference type="EMBL" id="JMCB01000003">
    <property type="protein sequence ID" value="KFE70318.1"/>
    <property type="molecule type" value="Genomic_DNA"/>
</dbReference>
<comment type="caution">
    <text evidence="3">The sequence shown here is derived from an EMBL/GenBank/DDBJ whole genome shotgun (WGS) entry which is preliminary data.</text>
</comment>
<dbReference type="HAMAP" id="MF_00048">
    <property type="entry name" value="UPF0102"/>
    <property type="match status" value="1"/>
</dbReference>
<keyword evidence="3" id="KW-0378">Hydrolase</keyword>
<proteinExistence type="inferred from homology"/>
<dbReference type="Gene3D" id="3.40.1350.10">
    <property type="match status" value="1"/>
</dbReference>
<dbReference type="CDD" id="cd20736">
    <property type="entry name" value="PoNe_Nuclease"/>
    <property type="match status" value="1"/>
</dbReference>
<dbReference type="NCBIfam" id="TIGR00252">
    <property type="entry name" value="YraN family protein"/>
    <property type="match status" value="1"/>
</dbReference>
<dbReference type="GO" id="GO:0003676">
    <property type="term" value="F:nucleic acid binding"/>
    <property type="evidence" value="ECO:0007669"/>
    <property type="project" value="InterPro"/>
</dbReference>
<dbReference type="RefSeq" id="WP_044185241.1">
    <property type="nucleotide sequence ID" value="NZ_JMCB01000003.1"/>
</dbReference>
<dbReference type="PANTHER" id="PTHR34039">
    <property type="entry name" value="UPF0102 PROTEIN YRAN"/>
    <property type="match status" value="1"/>
</dbReference>
<dbReference type="Pfam" id="PF02021">
    <property type="entry name" value="UPF0102"/>
    <property type="match status" value="1"/>
</dbReference>
<dbReference type="InterPro" id="IPR011856">
    <property type="entry name" value="tRNA_endonuc-like_dom_sf"/>
</dbReference>
<evidence type="ECO:0000256" key="2">
    <source>
        <dbReference type="HAMAP-Rule" id="MF_00048"/>
    </source>
</evidence>
<protein>
    <recommendedName>
        <fullName evidence="2">UPF0102 protein DB31_5360</fullName>
    </recommendedName>
</protein>
<dbReference type="Proteomes" id="UP000028725">
    <property type="component" value="Unassembled WGS sequence"/>
</dbReference>
<evidence type="ECO:0000313" key="4">
    <source>
        <dbReference type="Proteomes" id="UP000028725"/>
    </source>
</evidence>
<reference evidence="3 4" key="1">
    <citation type="submission" date="2014-04" db="EMBL/GenBank/DDBJ databases">
        <title>Genome assembly of Hyalangium minutum DSM 14724.</title>
        <authorList>
            <person name="Sharma G."/>
            <person name="Subramanian S."/>
        </authorList>
    </citation>
    <scope>NUCLEOTIDE SEQUENCE [LARGE SCALE GENOMIC DNA]</scope>
    <source>
        <strain evidence="3 4">DSM 14724</strain>
    </source>
</reference>
<organism evidence="3 4">
    <name type="scientific">Hyalangium minutum</name>
    <dbReference type="NCBI Taxonomy" id="394096"/>
    <lineage>
        <taxon>Bacteria</taxon>
        <taxon>Pseudomonadati</taxon>
        <taxon>Myxococcota</taxon>
        <taxon>Myxococcia</taxon>
        <taxon>Myxococcales</taxon>
        <taxon>Cystobacterineae</taxon>
        <taxon>Archangiaceae</taxon>
        <taxon>Hyalangium</taxon>
    </lineage>
</organism>
<accession>A0A085WRK5</accession>
<dbReference type="STRING" id="394096.DB31_5360"/>
<evidence type="ECO:0000256" key="1">
    <source>
        <dbReference type="ARBA" id="ARBA00006738"/>
    </source>
</evidence>
<keyword evidence="4" id="KW-1185">Reference proteome</keyword>
<keyword evidence="3" id="KW-0255">Endonuclease</keyword>
<dbReference type="AlphaFoldDB" id="A0A085WRK5"/>
<sequence>MGRAAVDRQGYGNAAEAAAVRFLEERGYRIRARNFRCRYGELDIVAEHGNTVCFVEVRMRSTAVWGDPSHTVSFAKQRRVVKAALHYLFAYDLRERMMRFDVVSVVGHGEKATVEHLPNAFDAGM</sequence>
<keyword evidence="3" id="KW-0540">Nuclease</keyword>
<name>A0A085WRK5_9BACT</name>
<dbReference type="PATRIC" id="fig|394096.3.peg.1839"/>
<dbReference type="GO" id="GO:0004519">
    <property type="term" value="F:endonuclease activity"/>
    <property type="evidence" value="ECO:0007669"/>
    <property type="project" value="UniProtKB-KW"/>
</dbReference>
<evidence type="ECO:0000313" key="3">
    <source>
        <dbReference type="EMBL" id="KFE70318.1"/>
    </source>
</evidence>
<dbReference type="OrthoDB" id="9794876at2"/>
<dbReference type="NCBIfam" id="NF009150">
    <property type="entry name" value="PRK12497.1-3"/>
    <property type="match status" value="1"/>
</dbReference>
<gene>
    <name evidence="3" type="ORF">DB31_5360</name>
</gene>
<dbReference type="InterPro" id="IPR011335">
    <property type="entry name" value="Restrct_endonuc-II-like"/>
</dbReference>
<dbReference type="SUPFAM" id="SSF52980">
    <property type="entry name" value="Restriction endonuclease-like"/>
    <property type="match status" value="1"/>
</dbReference>
<comment type="similarity">
    <text evidence="1 2">Belongs to the UPF0102 family.</text>
</comment>
<dbReference type="PANTHER" id="PTHR34039:SF1">
    <property type="entry name" value="UPF0102 PROTEIN YRAN"/>
    <property type="match status" value="1"/>
</dbReference>
<dbReference type="InterPro" id="IPR003509">
    <property type="entry name" value="UPF0102_YraN-like"/>
</dbReference>
<dbReference type="NCBIfam" id="NF009154">
    <property type="entry name" value="PRK12497.3-3"/>
    <property type="match status" value="1"/>
</dbReference>